<feature type="region of interest" description="Disordered" evidence="1">
    <location>
        <begin position="1"/>
        <end position="32"/>
    </location>
</feature>
<sequence length="540" mass="61501">MDSSSGKPHDHCKGSADTTETVSERQEDVDDAEEKCLDMVSEADDFDRDNVDKGVGLTNGFVEFEVLRAEDVLHMEFNNPQEASHFYNEYGRAKGFSIRQGKKLKNRKGEFIRYTYLCNRQGFRDKKWLEKSDRKRVHKVVTRCGCLAEMRIKRRAGSGKWYVSRFVDEHNHGDAPARYPLGPERVVNQTGDMPMGVEGVASHTGDMPLGPERDVNQTSNVTELYKARESCSDMAIEADDFDRDNVDKCVGLTDGIVESEVLRAEDALQMEFNNPQEARCFYNEYGRAKGFAIREGKKIKNIKGEYVRYTYLCNREGFRDKKWLEKSDRKREHRAQTRCGCLAEMRIKRKAGSGKWCVSRFVEEHNHEVLSARYLLGPERVVNQTSDMKELYRTRVDAFVQLCKRLAKAACLTDEDYKLYTDKVLRDAIFLEMKNGLGVEVVRGNNANAELVKDPGTKGTGRASEASVSKGTKRRKCSTWGRLEHRRTRCLTGLTSAALPAEDAVRDSTGLMLQNGEMGHQEFVKRKRTVDLLASFPKVL</sequence>
<comment type="caution">
    <text evidence="3">The sequence shown here is derived from an EMBL/GenBank/DDBJ whole genome shotgun (WGS) entry which is preliminary data.</text>
</comment>
<dbReference type="EMBL" id="JASCZI010121029">
    <property type="protein sequence ID" value="MED6159032.1"/>
    <property type="molecule type" value="Genomic_DNA"/>
</dbReference>
<accession>A0ABU6UCQ3</accession>
<dbReference type="PANTHER" id="PTHR46328:SF27">
    <property type="entry name" value="OS12G0287500 PROTEIN"/>
    <property type="match status" value="1"/>
</dbReference>
<evidence type="ECO:0000256" key="1">
    <source>
        <dbReference type="SAM" id="MobiDB-lite"/>
    </source>
</evidence>
<feature type="domain" description="FAR1" evidence="2">
    <location>
        <begin position="281"/>
        <end position="370"/>
    </location>
</feature>
<proteinExistence type="predicted"/>
<protein>
    <recommendedName>
        <fullName evidence="2">FAR1 domain-containing protein</fullName>
    </recommendedName>
</protein>
<keyword evidence="4" id="KW-1185">Reference proteome</keyword>
<dbReference type="InterPro" id="IPR004330">
    <property type="entry name" value="FAR1_DNA_bnd_dom"/>
</dbReference>
<gene>
    <name evidence="3" type="ORF">PIB30_117359</name>
</gene>
<dbReference type="Proteomes" id="UP001341840">
    <property type="component" value="Unassembled WGS sequence"/>
</dbReference>
<dbReference type="Pfam" id="PF03101">
    <property type="entry name" value="FAR1"/>
    <property type="match status" value="2"/>
</dbReference>
<organism evidence="3 4">
    <name type="scientific">Stylosanthes scabra</name>
    <dbReference type="NCBI Taxonomy" id="79078"/>
    <lineage>
        <taxon>Eukaryota</taxon>
        <taxon>Viridiplantae</taxon>
        <taxon>Streptophyta</taxon>
        <taxon>Embryophyta</taxon>
        <taxon>Tracheophyta</taxon>
        <taxon>Spermatophyta</taxon>
        <taxon>Magnoliopsida</taxon>
        <taxon>eudicotyledons</taxon>
        <taxon>Gunneridae</taxon>
        <taxon>Pentapetalae</taxon>
        <taxon>rosids</taxon>
        <taxon>fabids</taxon>
        <taxon>Fabales</taxon>
        <taxon>Fabaceae</taxon>
        <taxon>Papilionoideae</taxon>
        <taxon>50 kb inversion clade</taxon>
        <taxon>dalbergioids sensu lato</taxon>
        <taxon>Dalbergieae</taxon>
        <taxon>Pterocarpus clade</taxon>
        <taxon>Stylosanthes</taxon>
    </lineage>
</organism>
<evidence type="ECO:0000313" key="4">
    <source>
        <dbReference type="Proteomes" id="UP001341840"/>
    </source>
</evidence>
<evidence type="ECO:0000259" key="2">
    <source>
        <dbReference type="Pfam" id="PF03101"/>
    </source>
</evidence>
<feature type="domain" description="FAR1" evidence="2">
    <location>
        <begin position="85"/>
        <end position="172"/>
    </location>
</feature>
<name>A0ABU6UCQ3_9FABA</name>
<reference evidence="3 4" key="1">
    <citation type="journal article" date="2023" name="Plants (Basel)">
        <title>Bridging the Gap: Combining Genomics and Transcriptomics Approaches to Understand Stylosanthes scabra, an Orphan Legume from the Brazilian Caatinga.</title>
        <authorList>
            <person name="Ferreira-Neto J.R.C."/>
            <person name="da Silva M.D."/>
            <person name="Binneck E."/>
            <person name="de Melo N.F."/>
            <person name="da Silva R.H."/>
            <person name="de Melo A.L.T.M."/>
            <person name="Pandolfi V."/>
            <person name="Bustamante F.O."/>
            <person name="Brasileiro-Vidal A.C."/>
            <person name="Benko-Iseppon A.M."/>
        </authorList>
    </citation>
    <scope>NUCLEOTIDE SEQUENCE [LARGE SCALE GENOMIC DNA]</scope>
    <source>
        <tissue evidence="3">Leaves</tissue>
    </source>
</reference>
<evidence type="ECO:0000313" key="3">
    <source>
        <dbReference type="EMBL" id="MED6159032.1"/>
    </source>
</evidence>
<dbReference type="PANTHER" id="PTHR46328">
    <property type="entry name" value="FAR-RED IMPAIRED RESPONSIVE (FAR1) FAMILY PROTEIN-RELATED"/>
    <property type="match status" value="1"/>
</dbReference>